<sequence>MLMNRAETILVNSGARRALQRWYETPALLRLGGQQAPGARALELGCGAGYGTELILERFGADHVDAVDLDPEMVDRARRRLARHGDRVRLATGDVTDLRRALAAADDSYDAVFDFGILHHVEDWQAAVGDVARVLRPGGRFYFDEVTADALATRGYRWLFDHPTHNRFTAAEFVAELERQGLAVGRRWRTRIRGHYVLGVADRVA</sequence>
<dbReference type="RefSeq" id="WP_142459840.1">
    <property type="nucleotide sequence ID" value="NZ_FXTJ01000007.1"/>
</dbReference>
<dbReference type="CDD" id="cd02440">
    <property type="entry name" value="AdoMet_MTases"/>
    <property type="match status" value="1"/>
</dbReference>
<dbReference type="Gene3D" id="3.40.50.150">
    <property type="entry name" value="Vaccinia Virus protein VP39"/>
    <property type="match status" value="1"/>
</dbReference>
<dbReference type="GO" id="GO:0008168">
    <property type="term" value="F:methyltransferase activity"/>
    <property type="evidence" value="ECO:0007669"/>
    <property type="project" value="UniProtKB-KW"/>
</dbReference>
<feature type="domain" description="Methyltransferase" evidence="1">
    <location>
        <begin position="42"/>
        <end position="139"/>
    </location>
</feature>
<keyword evidence="3" id="KW-1185">Reference proteome</keyword>
<dbReference type="PANTHER" id="PTHR42912">
    <property type="entry name" value="METHYLTRANSFERASE"/>
    <property type="match status" value="1"/>
</dbReference>
<dbReference type="Proteomes" id="UP000317484">
    <property type="component" value="Unassembled WGS sequence"/>
</dbReference>
<dbReference type="EMBL" id="FXTJ01000007">
    <property type="protein sequence ID" value="SMO93017.1"/>
    <property type="molecule type" value="Genomic_DNA"/>
</dbReference>
<dbReference type="InterPro" id="IPR050508">
    <property type="entry name" value="Methyltransf_Superfamily"/>
</dbReference>
<reference evidence="2 3" key="1">
    <citation type="submission" date="2017-05" db="EMBL/GenBank/DDBJ databases">
        <authorList>
            <person name="Varghese N."/>
            <person name="Submissions S."/>
        </authorList>
    </citation>
    <scope>NUCLEOTIDE SEQUENCE [LARGE SCALE GENOMIC DNA]</scope>
    <source>
        <strain evidence="2 3">DSM 46834</strain>
    </source>
</reference>
<dbReference type="InterPro" id="IPR041698">
    <property type="entry name" value="Methyltransf_25"/>
</dbReference>
<dbReference type="PANTHER" id="PTHR42912:SF93">
    <property type="entry name" value="N6-ADENOSINE-METHYLTRANSFERASE TMT1A"/>
    <property type="match status" value="1"/>
</dbReference>
<dbReference type="AlphaFoldDB" id="A0A521FA51"/>
<dbReference type="Pfam" id="PF13649">
    <property type="entry name" value="Methyltransf_25"/>
    <property type="match status" value="1"/>
</dbReference>
<dbReference type="GO" id="GO:0032259">
    <property type="term" value="P:methylation"/>
    <property type="evidence" value="ECO:0007669"/>
    <property type="project" value="UniProtKB-KW"/>
</dbReference>
<evidence type="ECO:0000259" key="1">
    <source>
        <dbReference type="Pfam" id="PF13649"/>
    </source>
</evidence>
<organism evidence="2 3">
    <name type="scientific">Geodermatophilus aquaeductus</name>
    <dbReference type="NCBI Taxonomy" id="1564161"/>
    <lineage>
        <taxon>Bacteria</taxon>
        <taxon>Bacillati</taxon>
        <taxon>Actinomycetota</taxon>
        <taxon>Actinomycetes</taxon>
        <taxon>Geodermatophilales</taxon>
        <taxon>Geodermatophilaceae</taxon>
        <taxon>Geodermatophilus</taxon>
    </lineage>
</organism>
<protein>
    <submittedName>
        <fullName evidence="2">Methyltransferase domain-containing protein</fullName>
    </submittedName>
</protein>
<evidence type="ECO:0000313" key="3">
    <source>
        <dbReference type="Proteomes" id="UP000317484"/>
    </source>
</evidence>
<gene>
    <name evidence="2" type="ORF">SAMN06273567_107269</name>
</gene>
<name>A0A521FA51_9ACTN</name>
<accession>A0A521FA51</accession>
<dbReference type="InterPro" id="IPR029063">
    <property type="entry name" value="SAM-dependent_MTases_sf"/>
</dbReference>
<proteinExistence type="predicted"/>
<keyword evidence="2" id="KW-0489">Methyltransferase</keyword>
<keyword evidence="2" id="KW-0808">Transferase</keyword>
<evidence type="ECO:0000313" key="2">
    <source>
        <dbReference type="EMBL" id="SMO93017.1"/>
    </source>
</evidence>
<dbReference type="SUPFAM" id="SSF53335">
    <property type="entry name" value="S-adenosyl-L-methionine-dependent methyltransferases"/>
    <property type="match status" value="1"/>
</dbReference>